<dbReference type="InterPro" id="IPR051604">
    <property type="entry name" value="Ergot_Alk_Oxidoreductase"/>
</dbReference>
<dbReference type="Proteomes" id="UP001499843">
    <property type="component" value="Unassembled WGS sequence"/>
</dbReference>
<dbReference type="InterPro" id="IPR036291">
    <property type="entry name" value="NAD(P)-bd_dom_sf"/>
</dbReference>
<evidence type="ECO:0000313" key="2">
    <source>
        <dbReference type="EMBL" id="GAA2212460.1"/>
    </source>
</evidence>
<keyword evidence="3" id="KW-1185">Reference proteome</keyword>
<dbReference type="Gene3D" id="3.40.50.720">
    <property type="entry name" value="NAD(P)-binding Rossmann-like Domain"/>
    <property type="match status" value="1"/>
</dbReference>
<comment type="caution">
    <text evidence="2">The sequence shown here is derived from an EMBL/GenBank/DDBJ whole genome shotgun (WGS) entry which is preliminary data.</text>
</comment>
<evidence type="ECO:0000313" key="3">
    <source>
        <dbReference type="Proteomes" id="UP001499843"/>
    </source>
</evidence>
<dbReference type="SUPFAM" id="SSF51735">
    <property type="entry name" value="NAD(P)-binding Rossmann-fold domains"/>
    <property type="match status" value="1"/>
</dbReference>
<dbReference type="InterPro" id="IPR008030">
    <property type="entry name" value="NmrA-like"/>
</dbReference>
<feature type="domain" description="NmrA-like" evidence="1">
    <location>
        <begin position="28"/>
        <end position="259"/>
    </location>
</feature>
<dbReference type="EMBL" id="BAAAQX010000026">
    <property type="protein sequence ID" value="GAA2212460.1"/>
    <property type="molecule type" value="Genomic_DNA"/>
</dbReference>
<proteinExistence type="predicted"/>
<accession>A0ABN3CSL4</accession>
<name>A0ABN3CSL4_9ACTN</name>
<dbReference type="PANTHER" id="PTHR43162">
    <property type="match status" value="1"/>
</dbReference>
<dbReference type="Gene3D" id="3.90.25.10">
    <property type="entry name" value="UDP-galactose 4-epimerase, domain 1"/>
    <property type="match status" value="1"/>
</dbReference>
<protein>
    <submittedName>
        <fullName evidence="2">NmrA family NAD(P)-binding protein</fullName>
    </submittedName>
</protein>
<dbReference type="Pfam" id="PF05368">
    <property type="entry name" value="NmrA"/>
    <property type="match status" value="1"/>
</dbReference>
<reference evidence="2 3" key="1">
    <citation type="journal article" date="2019" name="Int. J. Syst. Evol. Microbiol.">
        <title>The Global Catalogue of Microorganisms (GCM) 10K type strain sequencing project: providing services to taxonomists for standard genome sequencing and annotation.</title>
        <authorList>
            <consortium name="The Broad Institute Genomics Platform"/>
            <consortium name="The Broad Institute Genome Sequencing Center for Infectious Disease"/>
            <person name="Wu L."/>
            <person name="Ma J."/>
        </authorList>
    </citation>
    <scope>NUCLEOTIDE SEQUENCE [LARGE SCALE GENOMIC DNA]</scope>
    <source>
        <strain evidence="2 3">JCM 16114</strain>
    </source>
</reference>
<evidence type="ECO:0000259" key="1">
    <source>
        <dbReference type="Pfam" id="PF05368"/>
    </source>
</evidence>
<sequence length="327" mass="35448">MRMRPILGNGLDPHAGVTVYLRRMEPTSVLVVGAGGAVGTALADELLPDHEAGRIRLVATARRPESARRLRERGIEVRRLDLDEAETGGLDAVLPVFDGIERVFLLTGYDVRMLAQSKAAVDAARAAGAAHVVHVGVNAAPDTTIVHFAWHQLVEAYIERSGLGYTHLRPSAFMQSLRLGVEQPGVLTHFVGDGRPNWVDVTDIAAVAAAVLRDPAAHAGQAYDLAAESASPHEIAALLAEVTGRPWRYRPAEPEVFYRRMTAAGGDPVYLACVRNVFERTRNGTLTDPPITDHIERVTGRPATTLRAFVLRNRELFDSGEALSPAR</sequence>
<organism evidence="2 3">
    <name type="scientific">Nonomuraea monospora</name>
    <dbReference type="NCBI Taxonomy" id="568818"/>
    <lineage>
        <taxon>Bacteria</taxon>
        <taxon>Bacillati</taxon>
        <taxon>Actinomycetota</taxon>
        <taxon>Actinomycetes</taxon>
        <taxon>Streptosporangiales</taxon>
        <taxon>Streptosporangiaceae</taxon>
        <taxon>Nonomuraea</taxon>
    </lineage>
</organism>
<gene>
    <name evidence="2" type="ORF">GCM10009850_079220</name>
</gene>
<dbReference type="PANTHER" id="PTHR43162:SF1">
    <property type="entry name" value="PRESTALK A DIFFERENTIATION PROTEIN A"/>
    <property type="match status" value="1"/>
</dbReference>